<dbReference type="Proteomes" id="UP000624325">
    <property type="component" value="Unassembled WGS sequence"/>
</dbReference>
<gene>
    <name evidence="1" type="ORF">Air01nite_67110</name>
</gene>
<name>A0ABQ4CCX3_9ACTN</name>
<accession>A0ABQ4CCX3</accession>
<evidence type="ECO:0000313" key="1">
    <source>
        <dbReference type="EMBL" id="GIF60616.1"/>
    </source>
</evidence>
<proteinExistence type="predicted"/>
<sequence length="75" mass="8113">MEAGWIKVGPAWFDLLCAVVAAELVGKWSIERYPPGVWIGTDPKDHGAIPRVVNGAPVSGSIYQVPLDDARITRV</sequence>
<reference evidence="1 2" key="1">
    <citation type="submission" date="2021-01" db="EMBL/GenBank/DDBJ databases">
        <title>Whole genome shotgun sequence of Asanoa iriomotensis NBRC 100142.</title>
        <authorList>
            <person name="Komaki H."/>
            <person name="Tamura T."/>
        </authorList>
    </citation>
    <scope>NUCLEOTIDE SEQUENCE [LARGE SCALE GENOMIC DNA]</scope>
    <source>
        <strain evidence="1 2">NBRC 100142</strain>
    </source>
</reference>
<evidence type="ECO:0000313" key="2">
    <source>
        <dbReference type="Proteomes" id="UP000624325"/>
    </source>
</evidence>
<protein>
    <submittedName>
        <fullName evidence="1">Uncharacterized protein</fullName>
    </submittedName>
</protein>
<comment type="caution">
    <text evidence="1">The sequence shown here is derived from an EMBL/GenBank/DDBJ whole genome shotgun (WGS) entry which is preliminary data.</text>
</comment>
<dbReference type="EMBL" id="BONC01000072">
    <property type="protein sequence ID" value="GIF60616.1"/>
    <property type="molecule type" value="Genomic_DNA"/>
</dbReference>
<keyword evidence="2" id="KW-1185">Reference proteome</keyword>
<organism evidence="1 2">
    <name type="scientific">Asanoa iriomotensis</name>
    <dbReference type="NCBI Taxonomy" id="234613"/>
    <lineage>
        <taxon>Bacteria</taxon>
        <taxon>Bacillati</taxon>
        <taxon>Actinomycetota</taxon>
        <taxon>Actinomycetes</taxon>
        <taxon>Micromonosporales</taxon>
        <taxon>Micromonosporaceae</taxon>
        <taxon>Asanoa</taxon>
    </lineage>
</organism>